<comment type="caution">
    <text evidence="1">The sequence shown here is derived from an EMBL/GenBank/DDBJ whole genome shotgun (WGS) entry which is preliminary data.</text>
</comment>
<sequence length="135" mass="15960">MNRDLILLGAAPSREGCPFDTEVWATITILRCKGWEDKHYDKLFNFDDFRSERDRQVGVMAHERNLPVVGPKFCMDVTEIYPMREVIERFDSLFFRNTMSYMIALALYQNYKHLSIWGVDQAGPQYESGRRYVTY</sequence>
<feature type="non-terminal residue" evidence="1">
    <location>
        <position position="135"/>
    </location>
</feature>
<dbReference type="AlphaFoldDB" id="A0A0F8ZIL7"/>
<evidence type="ECO:0000313" key="1">
    <source>
        <dbReference type="EMBL" id="KKK66269.1"/>
    </source>
</evidence>
<proteinExistence type="predicted"/>
<protein>
    <submittedName>
        <fullName evidence="1">Uncharacterized protein</fullName>
    </submittedName>
</protein>
<accession>A0A0F8ZIL7</accession>
<gene>
    <name evidence="1" type="ORF">LCGC14_2965780</name>
</gene>
<name>A0A0F8ZIL7_9ZZZZ</name>
<reference evidence="1" key="1">
    <citation type="journal article" date="2015" name="Nature">
        <title>Complex archaea that bridge the gap between prokaryotes and eukaryotes.</title>
        <authorList>
            <person name="Spang A."/>
            <person name="Saw J.H."/>
            <person name="Jorgensen S.L."/>
            <person name="Zaremba-Niedzwiedzka K."/>
            <person name="Martijn J."/>
            <person name="Lind A.E."/>
            <person name="van Eijk R."/>
            <person name="Schleper C."/>
            <person name="Guy L."/>
            <person name="Ettema T.J."/>
        </authorList>
    </citation>
    <scope>NUCLEOTIDE SEQUENCE</scope>
</reference>
<organism evidence="1">
    <name type="scientific">marine sediment metagenome</name>
    <dbReference type="NCBI Taxonomy" id="412755"/>
    <lineage>
        <taxon>unclassified sequences</taxon>
        <taxon>metagenomes</taxon>
        <taxon>ecological metagenomes</taxon>
    </lineage>
</organism>
<dbReference type="EMBL" id="LAZR01060155">
    <property type="protein sequence ID" value="KKK66269.1"/>
    <property type="molecule type" value="Genomic_DNA"/>
</dbReference>